<keyword evidence="3 8" id="KW-0238">DNA-binding</keyword>
<feature type="coiled-coil region" evidence="10">
    <location>
        <begin position="27"/>
        <end position="107"/>
    </location>
</feature>
<dbReference type="SUPFAM" id="SSF46689">
    <property type="entry name" value="Homeodomain-like"/>
    <property type="match status" value="1"/>
</dbReference>
<keyword evidence="6 8" id="KW-0539">Nucleus</keyword>
<dbReference type="PANTHER" id="PTHR24326:SF606">
    <property type="entry name" value="HOMEOBOX-LEUCINE ZIPPER PROTEIN ATHB-54"/>
    <property type="match status" value="1"/>
</dbReference>
<dbReference type="GO" id="GO:0000981">
    <property type="term" value="F:DNA-binding transcription factor activity, RNA polymerase II-specific"/>
    <property type="evidence" value="ECO:0007669"/>
    <property type="project" value="InterPro"/>
</dbReference>
<dbReference type="InterPro" id="IPR009057">
    <property type="entry name" value="Homeodomain-like_sf"/>
</dbReference>
<evidence type="ECO:0000259" key="11">
    <source>
        <dbReference type="PROSITE" id="PS50071"/>
    </source>
</evidence>
<evidence type="ECO:0000256" key="4">
    <source>
        <dbReference type="ARBA" id="ARBA00023155"/>
    </source>
</evidence>
<dbReference type="PANTHER" id="PTHR24326">
    <property type="entry name" value="HOMEOBOX-LEUCINE ZIPPER PROTEIN"/>
    <property type="match status" value="1"/>
</dbReference>
<evidence type="ECO:0000256" key="9">
    <source>
        <dbReference type="RuleBase" id="RU000682"/>
    </source>
</evidence>
<dbReference type="EMBL" id="JAHRHJ020000006">
    <property type="protein sequence ID" value="KAH9310441.1"/>
    <property type="molecule type" value="Genomic_DNA"/>
</dbReference>
<name>A0AA38FU93_TAXCH</name>
<keyword evidence="13" id="KW-1185">Reference proteome</keyword>
<dbReference type="PROSITE" id="PS50071">
    <property type="entry name" value="HOMEOBOX_2"/>
    <property type="match status" value="1"/>
</dbReference>
<proteinExistence type="inferred from homology"/>
<dbReference type="GO" id="GO:0045893">
    <property type="term" value="P:positive regulation of DNA-templated transcription"/>
    <property type="evidence" value="ECO:0007669"/>
    <property type="project" value="TreeGrafter"/>
</dbReference>
<dbReference type="Pfam" id="PF02183">
    <property type="entry name" value="HALZ"/>
    <property type="match status" value="1"/>
</dbReference>
<evidence type="ECO:0000313" key="12">
    <source>
        <dbReference type="EMBL" id="KAH9310441.1"/>
    </source>
</evidence>
<feature type="DNA-binding region" description="Homeobox" evidence="8">
    <location>
        <begin position="15"/>
        <end position="75"/>
    </location>
</feature>
<dbReference type="InterPro" id="IPR003106">
    <property type="entry name" value="Leu_zip_homeo"/>
</dbReference>
<dbReference type="InterPro" id="IPR017970">
    <property type="entry name" value="Homeobox_CS"/>
</dbReference>
<evidence type="ECO:0000256" key="3">
    <source>
        <dbReference type="ARBA" id="ARBA00023125"/>
    </source>
</evidence>
<evidence type="ECO:0000256" key="2">
    <source>
        <dbReference type="ARBA" id="ARBA00023015"/>
    </source>
</evidence>
<dbReference type="GO" id="GO:0005634">
    <property type="term" value="C:nucleus"/>
    <property type="evidence" value="ECO:0007669"/>
    <property type="project" value="UniProtKB-SubCell"/>
</dbReference>
<dbReference type="SMART" id="SM00389">
    <property type="entry name" value="HOX"/>
    <property type="match status" value="1"/>
</dbReference>
<evidence type="ECO:0000256" key="10">
    <source>
        <dbReference type="SAM" id="Coils"/>
    </source>
</evidence>
<dbReference type="AlphaFoldDB" id="A0AA38FU93"/>
<keyword evidence="4 8" id="KW-0371">Homeobox</keyword>
<dbReference type="Proteomes" id="UP000824469">
    <property type="component" value="Unassembled WGS sequence"/>
</dbReference>
<evidence type="ECO:0000256" key="8">
    <source>
        <dbReference type="PROSITE-ProRule" id="PRU00108"/>
    </source>
</evidence>
<dbReference type="Gene3D" id="1.10.10.60">
    <property type="entry name" value="Homeodomain-like"/>
    <property type="match status" value="1"/>
</dbReference>
<evidence type="ECO:0000256" key="6">
    <source>
        <dbReference type="ARBA" id="ARBA00023242"/>
    </source>
</evidence>
<comment type="caution">
    <text evidence="12">The sequence shown here is derived from an EMBL/GenBank/DDBJ whole genome shotgun (WGS) entry which is preliminary data.</text>
</comment>
<keyword evidence="2" id="KW-0805">Transcription regulation</keyword>
<dbReference type="OMA" id="EEECDAM"/>
<keyword evidence="5" id="KW-0804">Transcription</keyword>
<evidence type="ECO:0000256" key="7">
    <source>
        <dbReference type="ARBA" id="ARBA00025748"/>
    </source>
</evidence>
<dbReference type="Pfam" id="PF00046">
    <property type="entry name" value="Homeodomain"/>
    <property type="match status" value="1"/>
</dbReference>
<dbReference type="InterPro" id="IPR001356">
    <property type="entry name" value="HD"/>
</dbReference>
<evidence type="ECO:0000256" key="1">
    <source>
        <dbReference type="ARBA" id="ARBA00004123"/>
    </source>
</evidence>
<evidence type="ECO:0000313" key="13">
    <source>
        <dbReference type="Proteomes" id="UP000824469"/>
    </source>
</evidence>
<accession>A0AA38FU93</accession>
<feature type="domain" description="Homeobox" evidence="11">
    <location>
        <begin position="13"/>
        <end position="74"/>
    </location>
</feature>
<dbReference type="PROSITE" id="PS00027">
    <property type="entry name" value="HOMEOBOX_1"/>
    <property type="match status" value="1"/>
</dbReference>
<reference evidence="12 13" key="1">
    <citation type="journal article" date="2021" name="Nat. Plants">
        <title>The Taxus genome provides insights into paclitaxel biosynthesis.</title>
        <authorList>
            <person name="Xiong X."/>
            <person name="Gou J."/>
            <person name="Liao Q."/>
            <person name="Li Y."/>
            <person name="Zhou Q."/>
            <person name="Bi G."/>
            <person name="Li C."/>
            <person name="Du R."/>
            <person name="Wang X."/>
            <person name="Sun T."/>
            <person name="Guo L."/>
            <person name="Liang H."/>
            <person name="Lu P."/>
            <person name="Wu Y."/>
            <person name="Zhang Z."/>
            <person name="Ro D.K."/>
            <person name="Shang Y."/>
            <person name="Huang S."/>
            <person name="Yan J."/>
        </authorList>
    </citation>
    <scope>NUCLEOTIDE SEQUENCE [LARGE SCALE GENOMIC DNA]</scope>
    <source>
        <strain evidence="12">Ta-2019</strain>
    </source>
</reference>
<sequence>MAWQEKTSNKCSMSMGEIKRRLTADQVRILEMNFDEEEGKLENEKKMRLARALSLEPRQIAVWFQNRRVRSKNKQLERNFDVLKQDYEILKTDYDKLIHETKKLKSEVHSLSCSVEASNTNVENRMPDSASETIVNGEVEELNKVTEDVIHEMDQCYNSSQFYGETTTSEDSLWSTDYWKSQDIIWKD</sequence>
<dbReference type="CDD" id="cd00086">
    <property type="entry name" value="homeodomain"/>
    <property type="match status" value="1"/>
</dbReference>
<keyword evidence="10" id="KW-0175">Coiled coil</keyword>
<dbReference type="GO" id="GO:0043565">
    <property type="term" value="F:sequence-specific DNA binding"/>
    <property type="evidence" value="ECO:0007669"/>
    <property type="project" value="InterPro"/>
</dbReference>
<comment type="subcellular location">
    <subcellularLocation>
        <location evidence="1 8 9">Nucleus</location>
    </subcellularLocation>
</comment>
<evidence type="ECO:0000256" key="5">
    <source>
        <dbReference type="ARBA" id="ARBA00023163"/>
    </source>
</evidence>
<comment type="similarity">
    <text evidence="7">Belongs to the HD-ZIP homeobox family. Class I subfamily.</text>
</comment>
<dbReference type="InterPro" id="IPR045224">
    <property type="entry name" value="HDZip_class_I_plant"/>
</dbReference>
<organism evidence="12 13">
    <name type="scientific">Taxus chinensis</name>
    <name type="common">Chinese yew</name>
    <name type="synonym">Taxus wallichiana var. chinensis</name>
    <dbReference type="NCBI Taxonomy" id="29808"/>
    <lineage>
        <taxon>Eukaryota</taxon>
        <taxon>Viridiplantae</taxon>
        <taxon>Streptophyta</taxon>
        <taxon>Embryophyta</taxon>
        <taxon>Tracheophyta</taxon>
        <taxon>Spermatophyta</taxon>
        <taxon>Pinopsida</taxon>
        <taxon>Pinidae</taxon>
        <taxon>Conifers II</taxon>
        <taxon>Cupressales</taxon>
        <taxon>Taxaceae</taxon>
        <taxon>Taxus</taxon>
    </lineage>
</organism>
<gene>
    <name evidence="12" type="ORF">KI387_025476</name>
</gene>
<protein>
    <recommendedName>
        <fullName evidence="11">Homeobox domain-containing protein</fullName>
    </recommendedName>
</protein>